<dbReference type="InterPro" id="IPR014306">
    <property type="entry name" value="Hydroxyisourate_hydrolase"/>
</dbReference>
<evidence type="ECO:0000256" key="3">
    <source>
        <dbReference type="ARBA" id="ARBA00009850"/>
    </source>
</evidence>
<dbReference type="Gene3D" id="2.60.40.180">
    <property type="entry name" value="Transthyretin/hydroxyisourate hydrolase domain"/>
    <property type="match status" value="1"/>
</dbReference>
<dbReference type="PANTHER" id="PTHR10395:SF7">
    <property type="entry name" value="5-HYDROXYISOURATE HYDROLASE"/>
    <property type="match status" value="1"/>
</dbReference>
<evidence type="ECO:0000313" key="12">
    <source>
        <dbReference type="Proteomes" id="UP001620597"/>
    </source>
</evidence>
<comment type="subunit">
    <text evidence="4 9">Homotetramer.</text>
</comment>
<comment type="function">
    <text evidence="2">Catalyzes the hydrolysis of 5-hydroxyisourate (HIU) to 2-oxo-4-hydroxy-4-carboxy-5-ureidoimidazoline (OHCU).</text>
</comment>
<feature type="domain" description="Transthyretin/hydroxyisourate hydrolase" evidence="10">
    <location>
        <begin position="2"/>
        <end position="115"/>
    </location>
</feature>
<dbReference type="Pfam" id="PF00576">
    <property type="entry name" value="Transthyretin"/>
    <property type="match status" value="1"/>
</dbReference>
<name>A0ABW8NFI4_9GAMM</name>
<evidence type="ECO:0000256" key="4">
    <source>
        <dbReference type="ARBA" id="ARBA00011881"/>
    </source>
</evidence>
<dbReference type="NCBIfam" id="TIGR02962">
    <property type="entry name" value="hdxy_isourate"/>
    <property type="match status" value="1"/>
</dbReference>
<dbReference type="InterPro" id="IPR023419">
    <property type="entry name" value="Transthyretin_CS"/>
</dbReference>
<dbReference type="RefSeq" id="WP_416205110.1">
    <property type="nucleotide sequence ID" value="NZ_JBBKTX010000004.1"/>
</dbReference>
<dbReference type="GO" id="GO:0033971">
    <property type="term" value="F:hydroxyisourate hydrolase activity"/>
    <property type="evidence" value="ECO:0007669"/>
    <property type="project" value="UniProtKB-EC"/>
</dbReference>
<keyword evidence="12" id="KW-1185">Reference proteome</keyword>
<dbReference type="InterPro" id="IPR036817">
    <property type="entry name" value="Transthyretin/HIU_hydrolase_sf"/>
</dbReference>
<dbReference type="CDD" id="cd05822">
    <property type="entry name" value="TLP_HIUase"/>
    <property type="match status" value="1"/>
</dbReference>
<evidence type="ECO:0000256" key="7">
    <source>
        <dbReference type="ARBA" id="ARBA00022631"/>
    </source>
</evidence>
<evidence type="ECO:0000256" key="2">
    <source>
        <dbReference type="ARBA" id="ARBA00002704"/>
    </source>
</evidence>
<dbReference type="SMART" id="SM00095">
    <property type="entry name" value="TR_THY"/>
    <property type="match status" value="1"/>
</dbReference>
<proteinExistence type="inferred from homology"/>
<evidence type="ECO:0000256" key="1">
    <source>
        <dbReference type="ARBA" id="ARBA00001043"/>
    </source>
</evidence>
<keyword evidence="7 9" id="KW-0659">Purine metabolism</keyword>
<comment type="caution">
    <text evidence="11">The sequence shown here is derived from an EMBL/GenBank/DDBJ whole genome shotgun (WGS) entry which is preliminary data.</text>
</comment>
<evidence type="ECO:0000256" key="5">
    <source>
        <dbReference type="ARBA" id="ARBA00012609"/>
    </source>
</evidence>
<dbReference type="EC" id="3.5.2.17" evidence="5 9"/>
<comment type="catalytic activity">
    <reaction evidence="1 9">
        <text>5-hydroxyisourate + H2O = 5-hydroxy-2-oxo-4-ureido-2,5-dihydro-1H-imidazole-5-carboxylate + H(+)</text>
        <dbReference type="Rhea" id="RHEA:23736"/>
        <dbReference type="ChEBI" id="CHEBI:15377"/>
        <dbReference type="ChEBI" id="CHEBI:15378"/>
        <dbReference type="ChEBI" id="CHEBI:18072"/>
        <dbReference type="ChEBI" id="CHEBI:58639"/>
        <dbReference type="EC" id="3.5.2.17"/>
    </reaction>
</comment>
<evidence type="ECO:0000256" key="9">
    <source>
        <dbReference type="RuleBase" id="RU361270"/>
    </source>
</evidence>
<accession>A0ABW8NFI4</accession>
<dbReference type="InterPro" id="IPR023418">
    <property type="entry name" value="Thyroxine_BS"/>
</dbReference>
<dbReference type="InterPro" id="IPR023416">
    <property type="entry name" value="Transthyretin/HIU_hydrolase_d"/>
</dbReference>
<dbReference type="EMBL" id="JBBKTX010000004">
    <property type="protein sequence ID" value="MFK4751721.1"/>
    <property type="molecule type" value="Genomic_DNA"/>
</dbReference>
<organism evidence="11 12">
    <name type="scientific">Oceanobacter antarcticus</name>
    <dbReference type="NCBI Taxonomy" id="3133425"/>
    <lineage>
        <taxon>Bacteria</taxon>
        <taxon>Pseudomonadati</taxon>
        <taxon>Pseudomonadota</taxon>
        <taxon>Gammaproteobacteria</taxon>
        <taxon>Oceanospirillales</taxon>
        <taxon>Oceanospirillaceae</taxon>
        <taxon>Oceanobacter</taxon>
    </lineage>
</organism>
<gene>
    <name evidence="11" type="primary">uraH</name>
    <name evidence="11" type="ORF">WG929_04770</name>
</gene>
<sequence>MITTHVLDTALGQPGSGIEVSLCRQHESSQDQLGWTSVSKGITNHDGRIPGWLDDKPALLPGIYRIRFELDDYFSKLGQSAFYPFAEIVFRVENPAQHFHIPLLLSPFSYSTYRGS</sequence>
<dbReference type="InterPro" id="IPR000895">
    <property type="entry name" value="Transthyretin/HIU_hydrolase"/>
</dbReference>
<protein>
    <recommendedName>
        <fullName evidence="6 9">5-hydroxyisourate hydrolase</fullName>
        <shortName evidence="9">HIU hydrolase</shortName>
        <shortName evidence="9">HIUHase</shortName>
        <ecNumber evidence="5 9">3.5.2.17</ecNumber>
    </recommendedName>
</protein>
<dbReference type="PROSITE" id="PS00768">
    <property type="entry name" value="TRANSTHYRETIN_1"/>
    <property type="match status" value="1"/>
</dbReference>
<dbReference type="PRINTS" id="PR00189">
    <property type="entry name" value="TRNSTHYRETIN"/>
</dbReference>
<dbReference type="Proteomes" id="UP001620597">
    <property type="component" value="Unassembled WGS sequence"/>
</dbReference>
<dbReference type="PANTHER" id="PTHR10395">
    <property type="entry name" value="URICASE AND TRANSTHYRETIN-RELATED"/>
    <property type="match status" value="1"/>
</dbReference>
<evidence type="ECO:0000313" key="11">
    <source>
        <dbReference type="EMBL" id="MFK4751721.1"/>
    </source>
</evidence>
<comment type="similarity">
    <text evidence="3 9">Belongs to the transthyretin family. 5-hydroxyisourate hydrolase subfamily.</text>
</comment>
<dbReference type="PROSITE" id="PS00769">
    <property type="entry name" value="TRANSTHYRETIN_2"/>
    <property type="match status" value="1"/>
</dbReference>
<reference evidence="11 12" key="1">
    <citation type="submission" date="2024-03" db="EMBL/GenBank/DDBJ databases">
        <title>High-quality draft genome sequence of Oceanobacter sp. wDCs-4.</title>
        <authorList>
            <person name="Dong C."/>
        </authorList>
    </citation>
    <scope>NUCLEOTIDE SEQUENCE [LARGE SCALE GENOMIC DNA]</scope>
    <source>
        <strain evidence="12">wDCs-4</strain>
    </source>
</reference>
<keyword evidence="8 9" id="KW-0378">Hydrolase</keyword>
<evidence type="ECO:0000256" key="8">
    <source>
        <dbReference type="ARBA" id="ARBA00022801"/>
    </source>
</evidence>
<dbReference type="SUPFAM" id="SSF49472">
    <property type="entry name" value="Transthyretin (synonym: prealbumin)"/>
    <property type="match status" value="1"/>
</dbReference>
<evidence type="ECO:0000259" key="10">
    <source>
        <dbReference type="SMART" id="SM00095"/>
    </source>
</evidence>
<evidence type="ECO:0000256" key="6">
    <source>
        <dbReference type="ARBA" id="ARBA00017539"/>
    </source>
</evidence>